<reference evidence="1" key="1">
    <citation type="submission" date="2021-08" db="EMBL/GenBank/DDBJ databases">
        <authorList>
            <person name="Zhang H."/>
            <person name="Xu M."/>
            <person name="Yu Z."/>
            <person name="Yang L."/>
            <person name="Cai Y."/>
        </authorList>
    </citation>
    <scope>NUCLEOTIDE SEQUENCE</scope>
    <source>
        <strain evidence="1">CHL1</strain>
    </source>
</reference>
<dbReference type="KEGG" id="cmet:K6K41_08040"/>
<dbReference type="AlphaFoldDB" id="A0A9E6UIZ2"/>
<sequence length="124" mass="13142">MTAQRILLGVLAVAAIALGVAIWRFMAGEAGAPLAGQTRADFVRSAVEACTARQKAAPVDPDVTPETIGRFCDCYGETLARRVTTADLARLTGRPAAEIQATMREKTQDIDAVCLARLDEPAGR</sequence>
<gene>
    <name evidence="1" type="ORF">K6K41_08040</name>
</gene>
<dbReference type="EMBL" id="CP081869">
    <property type="protein sequence ID" value="QZO01398.1"/>
    <property type="molecule type" value="Genomic_DNA"/>
</dbReference>
<keyword evidence="2" id="KW-1185">Reference proteome</keyword>
<evidence type="ECO:0000313" key="1">
    <source>
        <dbReference type="EMBL" id="QZO01398.1"/>
    </source>
</evidence>
<protein>
    <submittedName>
        <fullName evidence="1">Uncharacterized protein</fullName>
    </submittedName>
</protein>
<accession>A0A9E6UIZ2</accession>
<name>A0A9E6UIZ2_9HYPH</name>
<organism evidence="1 2">
    <name type="scientific">Chenggangzhangella methanolivorans</name>
    <dbReference type="NCBI Taxonomy" id="1437009"/>
    <lineage>
        <taxon>Bacteria</taxon>
        <taxon>Pseudomonadati</taxon>
        <taxon>Pseudomonadota</taxon>
        <taxon>Alphaproteobacteria</taxon>
        <taxon>Hyphomicrobiales</taxon>
        <taxon>Methylopilaceae</taxon>
        <taxon>Chenggangzhangella</taxon>
    </lineage>
</organism>
<proteinExistence type="predicted"/>
<dbReference type="Proteomes" id="UP000825701">
    <property type="component" value="Chromosome"/>
</dbReference>
<evidence type="ECO:0000313" key="2">
    <source>
        <dbReference type="Proteomes" id="UP000825701"/>
    </source>
</evidence>
<dbReference type="RefSeq" id="WP_261404665.1">
    <property type="nucleotide sequence ID" value="NZ_CP081869.1"/>
</dbReference>